<sequence>MITYVLRRLATGVVLALLVTLITFALLSTSFDRVVAGVLGPAATPELVDARKAEMGLDRAVLVQYLDWLGHVLRGDFGTSYFTSEDVRHAVTARLSVTLSIIVVALLISVVISVVLGVLSATRGGVVDRVAQGVSLIGNLVPSLLIAIVLVLVLAINLKLLPATGFTPFAEDPLQWAKTITIPVIVLVINGIANMAAQIRGSMIDELRKDYVRTLRCRGIPERSVIYRHALRNAAGPALTVLSFEFLQMFGAALIIENVFALPGFGAYAFSASLQGDIPIIMGIALFSVLLVVSINLVVDLVNGWLNPKARIH</sequence>
<proteinExistence type="inferred from homology"/>
<evidence type="ECO:0000256" key="2">
    <source>
        <dbReference type="ARBA" id="ARBA00022448"/>
    </source>
</evidence>
<protein>
    <submittedName>
        <fullName evidence="9">ABC transporter permease</fullName>
    </submittedName>
</protein>
<feature type="transmembrane region" description="Helical" evidence="7">
    <location>
        <begin position="176"/>
        <end position="197"/>
    </location>
</feature>
<feature type="transmembrane region" description="Helical" evidence="7">
    <location>
        <begin position="238"/>
        <end position="260"/>
    </location>
</feature>
<reference evidence="10" key="1">
    <citation type="journal article" date="2019" name="Int. J. Syst. Evol. Microbiol.">
        <title>The Global Catalogue of Microorganisms (GCM) 10K type strain sequencing project: providing services to taxonomists for standard genome sequencing and annotation.</title>
        <authorList>
            <consortium name="The Broad Institute Genomics Platform"/>
            <consortium name="The Broad Institute Genome Sequencing Center for Infectious Disease"/>
            <person name="Wu L."/>
            <person name="Ma J."/>
        </authorList>
    </citation>
    <scope>NUCLEOTIDE SEQUENCE [LARGE SCALE GENOMIC DNA]</scope>
    <source>
        <strain evidence="10">JCM 9458</strain>
    </source>
</reference>
<dbReference type="InterPro" id="IPR000515">
    <property type="entry name" value="MetI-like"/>
</dbReference>
<organism evidence="9 10">
    <name type="scientific">Cryptosporangium minutisporangium</name>
    <dbReference type="NCBI Taxonomy" id="113569"/>
    <lineage>
        <taxon>Bacteria</taxon>
        <taxon>Bacillati</taxon>
        <taxon>Actinomycetota</taxon>
        <taxon>Actinomycetes</taxon>
        <taxon>Cryptosporangiales</taxon>
        <taxon>Cryptosporangiaceae</taxon>
        <taxon>Cryptosporangium</taxon>
    </lineage>
</organism>
<feature type="transmembrane region" description="Helical" evidence="7">
    <location>
        <begin position="280"/>
        <end position="302"/>
    </location>
</feature>
<dbReference type="Gene3D" id="1.10.3720.10">
    <property type="entry name" value="MetI-like"/>
    <property type="match status" value="1"/>
</dbReference>
<comment type="similarity">
    <text evidence="7">Belongs to the binding-protein-dependent transport system permease family.</text>
</comment>
<evidence type="ECO:0000256" key="1">
    <source>
        <dbReference type="ARBA" id="ARBA00004651"/>
    </source>
</evidence>
<keyword evidence="2 7" id="KW-0813">Transport</keyword>
<feature type="domain" description="ABC transmembrane type-1" evidence="8">
    <location>
        <begin position="95"/>
        <end position="299"/>
    </location>
</feature>
<dbReference type="InterPro" id="IPR035906">
    <property type="entry name" value="MetI-like_sf"/>
</dbReference>
<dbReference type="Pfam" id="PF00528">
    <property type="entry name" value="BPD_transp_1"/>
    <property type="match status" value="1"/>
</dbReference>
<gene>
    <name evidence="9" type="ORF">GCM10020369_55800</name>
</gene>
<evidence type="ECO:0000256" key="3">
    <source>
        <dbReference type="ARBA" id="ARBA00022475"/>
    </source>
</evidence>
<dbReference type="PANTHER" id="PTHR43163">
    <property type="entry name" value="DIPEPTIDE TRANSPORT SYSTEM PERMEASE PROTEIN DPPB-RELATED"/>
    <property type="match status" value="1"/>
</dbReference>
<evidence type="ECO:0000313" key="9">
    <source>
        <dbReference type="EMBL" id="GAA3392787.1"/>
    </source>
</evidence>
<dbReference type="PROSITE" id="PS50928">
    <property type="entry name" value="ABC_TM1"/>
    <property type="match status" value="1"/>
</dbReference>
<evidence type="ECO:0000256" key="6">
    <source>
        <dbReference type="ARBA" id="ARBA00023136"/>
    </source>
</evidence>
<comment type="caution">
    <text evidence="9">The sequence shown here is derived from an EMBL/GenBank/DDBJ whole genome shotgun (WGS) entry which is preliminary data.</text>
</comment>
<keyword evidence="3" id="KW-1003">Cell membrane</keyword>
<evidence type="ECO:0000256" key="4">
    <source>
        <dbReference type="ARBA" id="ARBA00022692"/>
    </source>
</evidence>
<keyword evidence="4 7" id="KW-0812">Transmembrane</keyword>
<evidence type="ECO:0000259" key="8">
    <source>
        <dbReference type="PROSITE" id="PS50928"/>
    </source>
</evidence>
<dbReference type="Pfam" id="PF19300">
    <property type="entry name" value="BPD_transp_1_N"/>
    <property type="match status" value="1"/>
</dbReference>
<dbReference type="PANTHER" id="PTHR43163:SF3">
    <property type="entry name" value="PEPTIDE ABC TRANSPORTER PERMEASE PROTEIN"/>
    <property type="match status" value="1"/>
</dbReference>
<feature type="transmembrane region" description="Helical" evidence="7">
    <location>
        <begin position="133"/>
        <end position="156"/>
    </location>
</feature>
<feature type="transmembrane region" description="Helical" evidence="7">
    <location>
        <begin position="97"/>
        <end position="121"/>
    </location>
</feature>
<name>A0ABP6T5Z4_9ACTN</name>
<keyword evidence="10" id="KW-1185">Reference proteome</keyword>
<dbReference type="CDD" id="cd06261">
    <property type="entry name" value="TM_PBP2"/>
    <property type="match status" value="1"/>
</dbReference>
<dbReference type="InterPro" id="IPR045621">
    <property type="entry name" value="BPD_transp_1_N"/>
</dbReference>
<evidence type="ECO:0000256" key="5">
    <source>
        <dbReference type="ARBA" id="ARBA00022989"/>
    </source>
</evidence>
<dbReference type="SUPFAM" id="SSF161098">
    <property type="entry name" value="MetI-like"/>
    <property type="match status" value="1"/>
</dbReference>
<dbReference type="RefSeq" id="WP_345731201.1">
    <property type="nucleotide sequence ID" value="NZ_BAAAYN010000039.1"/>
</dbReference>
<dbReference type="Proteomes" id="UP001501676">
    <property type="component" value="Unassembled WGS sequence"/>
</dbReference>
<evidence type="ECO:0000313" key="10">
    <source>
        <dbReference type="Proteomes" id="UP001501676"/>
    </source>
</evidence>
<keyword evidence="6 7" id="KW-0472">Membrane</keyword>
<evidence type="ECO:0000256" key="7">
    <source>
        <dbReference type="RuleBase" id="RU363032"/>
    </source>
</evidence>
<dbReference type="EMBL" id="BAAAYN010000039">
    <property type="protein sequence ID" value="GAA3392787.1"/>
    <property type="molecule type" value="Genomic_DNA"/>
</dbReference>
<keyword evidence="5 7" id="KW-1133">Transmembrane helix</keyword>
<accession>A0ABP6T5Z4</accession>
<comment type="subcellular location">
    <subcellularLocation>
        <location evidence="1 7">Cell membrane</location>
        <topology evidence="1 7">Multi-pass membrane protein</topology>
    </subcellularLocation>
</comment>